<feature type="transmembrane region" description="Helical" evidence="17">
    <location>
        <begin position="196"/>
        <end position="213"/>
    </location>
</feature>
<dbReference type="Proteomes" id="UP001152519">
    <property type="component" value="Unassembled WGS sequence"/>
</dbReference>
<evidence type="ECO:0000256" key="16">
    <source>
        <dbReference type="ARBA" id="ARBA00047594"/>
    </source>
</evidence>
<evidence type="ECO:0000313" key="18">
    <source>
        <dbReference type="EMBL" id="CAG6398265.1"/>
    </source>
</evidence>
<evidence type="ECO:0000256" key="4">
    <source>
        <dbReference type="ARBA" id="ARBA00021581"/>
    </source>
</evidence>
<keyword evidence="11 17" id="KW-0472">Membrane</keyword>
<dbReference type="NCBIfam" id="TIGR00753">
    <property type="entry name" value="undec_PP_bacA"/>
    <property type="match status" value="1"/>
</dbReference>
<dbReference type="InterPro" id="IPR003824">
    <property type="entry name" value="UppP"/>
</dbReference>
<organism evidence="18 19">
    <name type="scientific">Actinacidiphila cocklensis</name>
    <dbReference type="NCBI Taxonomy" id="887465"/>
    <lineage>
        <taxon>Bacteria</taxon>
        <taxon>Bacillati</taxon>
        <taxon>Actinomycetota</taxon>
        <taxon>Actinomycetes</taxon>
        <taxon>Kitasatosporales</taxon>
        <taxon>Streptomycetaceae</taxon>
        <taxon>Actinacidiphila</taxon>
    </lineage>
</organism>
<dbReference type="GO" id="GO:0009252">
    <property type="term" value="P:peptidoglycan biosynthetic process"/>
    <property type="evidence" value="ECO:0007669"/>
    <property type="project" value="UniProtKB-KW"/>
</dbReference>
<dbReference type="PANTHER" id="PTHR30622:SF3">
    <property type="entry name" value="UNDECAPRENYL-DIPHOSPHATASE"/>
    <property type="match status" value="1"/>
</dbReference>
<evidence type="ECO:0000256" key="5">
    <source>
        <dbReference type="ARBA" id="ARBA00022475"/>
    </source>
</evidence>
<evidence type="ECO:0000256" key="1">
    <source>
        <dbReference type="ARBA" id="ARBA00004651"/>
    </source>
</evidence>
<evidence type="ECO:0000256" key="3">
    <source>
        <dbReference type="ARBA" id="ARBA00012374"/>
    </source>
</evidence>
<keyword evidence="9 17" id="KW-0573">Peptidoglycan synthesis</keyword>
<keyword evidence="7 17" id="KW-0378">Hydrolase</keyword>
<feature type="transmembrane region" description="Helical" evidence="17">
    <location>
        <begin position="93"/>
        <end position="115"/>
    </location>
</feature>
<gene>
    <name evidence="17 18" type="primary">uppP</name>
    <name evidence="18" type="ORF">SCOCK_680007</name>
</gene>
<name>A0A9W4DV55_9ACTN</name>
<proteinExistence type="inferred from homology"/>
<protein>
    <recommendedName>
        <fullName evidence="4 17">Undecaprenyl-diphosphatase</fullName>
        <ecNumber evidence="3 17">3.6.1.27</ecNumber>
    </recommendedName>
    <alternativeName>
        <fullName evidence="15 17">Bacitracin resistance protein</fullName>
    </alternativeName>
    <alternativeName>
        <fullName evidence="14 17">Undecaprenyl pyrophosphate phosphatase</fullName>
    </alternativeName>
</protein>
<reference evidence="18" key="1">
    <citation type="submission" date="2021-05" db="EMBL/GenBank/DDBJ databases">
        <authorList>
            <person name="Arsene-Ploetze F."/>
        </authorList>
    </citation>
    <scope>NUCLEOTIDE SEQUENCE</scope>
    <source>
        <strain evidence="18">DSM 42138</strain>
    </source>
</reference>
<comment type="caution">
    <text evidence="18">The sequence shown here is derived from an EMBL/GenBank/DDBJ whole genome shotgun (WGS) entry which is preliminary data.</text>
</comment>
<dbReference type="GO" id="GO:0005886">
    <property type="term" value="C:plasma membrane"/>
    <property type="evidence" value="ECO:0007669"/>
    <property type="project" value="UniProtKB-SubCell"/>
</dbReference>
<keyword evidence="8 17" id="KW-0133">Cell shape</keyword>
<dbReference type="GO" id="GO:0008360">
    <property type="term" value="P:regulation of cell shape"/>
    <property type="evidence" value="ECO:0007669"/>
    <property type="project" value="UniProtKB-KW"/>
</dbReference>
<sequence length="278" mass="29766">MSAIGVGQAVILGIVEGVTEFLPVSSTGHLKLAEGLMNIKVDDDAVVGFTAVIQVGAIAAVFVYFFKDIMRFVSAWLRGLTDKGQRDNHDYKFTWWVIYSTIPIVIVGLAAKSLIDGPLGSLWVVACSLIGGSIVMWAAEQMARFKRSEQEVTLKDAMYVGSSQILALLFPGFSRSGATISTALIRDLDRMAATRLSFFLGLPALTGAGLYELKDATGGGVSTTALAVGTLVSFVVAYASIAWLLRFVARHSFNAFVIYRIVVGFVLIGLLATNVLDA</sequence>
<evidence type="ECO:0000256" key="17">
    <source>
        <dbReference type="HAMAP-Rule" id="MF_01006"/>
    </source>
</evidence>
<dbReference type="Pfam" id="PF02673">
    <property type="entry name" value="BacA"/>
    <property type="match status" value="1"/>
</dbReference>
<evidence type="ECO:0000256" key="8">
    <source>
        <dbReference type="ARBA" id="ARBA00022960"/>
    </source>
</evidence>
<evidence type="ECO:0000256" key="12">
    <source>
        <dbReference type="ARBA" id="ARBA00023251"/>
    </source>
</evidence>
<comment type="similarity">
    <text evidence="2 17">Belongs to the UppP family.</text>
</comment>
<keyword evidence="6 17" id="KW-0812">Transmembrane</keyword>
<dbReference type="GO" id="GO:0071555">
    <property type="term" value="P:cell wall organization"/>
    <property type="evidence" value="ECO:0007669"/>
    <property type="project" value="UniProtKB-KW"/>
</dbReference>
<keyword evidence="13 17" id="KW-0961">Cell wall biogenesis/degradation</keyword>
<dbReference type="AlphaFoldDB" id="A0A9W4DV55"/>
<evidence type="ECO:0000256" key="11">
    <source>
        <dbReference type="ARBA" id="ARBA00023136"/>
    </source>
</evidence>
<feature type="transmembrane region" description="Helical" evidence="17">
    <location>
        <begin position="225"/>
        <end position="245"/>
    </location>
</feature>
<keyword evidence="12 17" id="KW-0046">Antibiotic resistance</keyword>
<evidence type="ECO:0000256" key="14">
    <source>
        <dbReference type="ARBA" id="ARBA00032707"/>
    </source>
</evidence>
<evidence type="ECO:0000256" key="9">
    <source>
        <dbReference type="ARBA" id="ARBA00022984"/>
    </source>
</evidence>
<dbReference type="EC" id="3.6.1.27" evidence="3 17"/>
<feature type="transmembrane region" description="Helical" evidence="17">
    <location>
        <begin position="257"/>
        <end position="276"/>
    </location>
</feature>
<feature type="transmembrane region" description="Helical" evidence="17">
    <location>
        <begin position="45"/>
        <end position="66"/>
    </location>
</feature>
<dbReference type="PANTHER" id="PTHR30622">
    <property type="entry name" value="UNDECAPRENYL-DIPHOSPHATASE"/>
    <property type="match status" value="1"/>
</dbReference>
<comment type="catalytic activity">
    <reaction evidence="16 17">
        <text>di-trans,octa-cis-undecaprenyl diphosphate + H2O = di-trans,octa-cis-undecaprenyl phosphate + phosphate + H(+)</text>
        <dbReference type="Rhea" id="RHEA:28094"/>
        <dbReference type="ChEBI" id="CHEBI:15377"/>
        <dbReference type="ChEBI" id="CHEBI:15378"/>
        <dbReference type="ChEBI" id="CHEBI:43474"/>
        <dbReference type="ChEBI" id="CHEBI:58405"/>
        <dbReference type="ChEBI" id="CHEBI:60392"/>
        <dbReference type="EC" id="3.6.1.27"/>
    </reaction>
</comment>
<dbReference type="GO" id="GO:0050380">
    <property type="term" value="F:undecaprenyl-diphosphatase activity"/>
    <property type="evidence" value="ECO:0007669"/>
    <property type="project" value="UniProtKB-UniRule"/>
</dbReference>
<evidence type="ECO:0000256" key="2">
    <source>
        <dbReference type="ARBA" id="ARBA00010621"/>
    </source>
</evidence>
<keyword evidence="10 17" id="KW-1133">Transmembrane helix</keyword>
<dbReference type="GO" id="GO:0046677">
    <property type="term" value="P:response to antibiotic"/>
    <property type="evidence" value="ECO:0007669"/>
    <property type="project" value="UniProtKB-UniRule"/>
</dbReference>
<dbReference type="HAMAP" id="MF_01006">
    <property type="entry name" value="Undec_diphosphatase"/>
    <property type="match status" value="1"/>
</dbReference>
<comment type="subcellular location">
    <subcellularLocation>
        <location evidence="1 17">Cell membrane</location>
        <topology evidence="1 17">Multi-pass membrane protein</topology>
    </subcellularLocation>
</comment>
<dbReference type="RefSeq" id="WP_251499449.1">
    <property type="nucleotide sequence ID" value="NZ_CAJSLV010000101.1"/>
</dbReference>
<evidence type="ECO:0000256" key="6">
    <source>
        <dbReference type="ARBA" id="ARBA00022692"/>
    </source>
</evidence>
<evidence type="ECO:0000256" key="10">
    <source>
        <dbReference type="ARBA" id="ARBA00022989"/>
    </source>
</evidence>
<comment type="function">
    <text evidence="17">Catalyzes the dephosphorylation of undecaprenyl diphosphate (UPP). Confers resistance to bacitracin.</text>
</comment>
<evidence type="ECO:0000256" key="15">
    <source>
        <dbReference type="ARBA" id="ARBA00032932"/>
    </source>
</evidence>
<keyword evidence="5 17" id="KW-1003">Cell membrane</keyword>
<dbReference type="EMBL" id="CAJSLV010000101">
    <property type="protein sequence ID" value="CAG6398265.1"/>
    <property type="molecule type" value="Genomic_DNA"/>
</dbReference>
<feature type="transmembrane region" description="Helical" evidence="17">
    <location>
        <begin position="121"/>
        <end position="139"/>
    </location>
</feature>
<evidence type="ECO:0000313" key="19">
    <source>
        <dbReference type="Proteomes" id="UP001152519"/>
    </source>
</evidence>
<comment type="miscellaneous">
    <text evidence="17">Bacitracin is thought to be involved in the inhibition of peptidoglycan synthesis by sequestering undecaprenyl diphosphate, thereby reducing the pool of lipid carrier available.</text>
</comment>
<accession>A0A9W4DV55</accession>
<keyword evidence="19" id="KW-1185">Reference proteome</keyword>
<evidence type="ECO:0000256" key="7">
    <source>
        <dbReference type="ARBA" id="ARBA00022801"/>
    </source>
</evidence>
<evidence type="ECO:0000256" key="13">
    <source>
        <dbReference type="ARBA" id="ARBA00023316"/>
    </source>
</evidence>
<dbReference type="NCBIfam" id="NF001392">
    <property type="entry name" value="PRK00281.2-1"/>
    <property type="match status" value="1"/>
</dbReference>